<dbReference type="InterPro" id="IPR001680">
    <property type="entry name" value="WD40_rpt"/>
</dbReference>
<dbReference type="InterPro" id="IPR045160">
    <property type="entry name" value="ATG16"/>
</dbReference>
<dbReference type="SUPFAM" id="SSF54928">
    <property type="entry name" value="RNA-binding domain, RBD"/>
    <property type="match status" value="1"/>
</dbReference>
<dbReference type="PROSITE" id="PS50294">
    <property type="entry name" value="WD_REPEATS_REGION"/>
    <property type="match status" value="1"/>
</dbReference>
<feature type="repeat" description="WD" evidence="4">
    <location>
        <begin position="471"/>
        <end position="513"/>
    </location>
</feature>
<dbReference type="PROSITE" id="PS00678">
    <property type="entry name" value="WD_REPEATS_1"/>
    <property type="match status" value="2"/>
</dbReference>
<keyword evidence="1 4" id="KW-0853">WD repeat</keyword>
<dbReference type="SUPFAM" id="SSF50978">
    <property type="entry name" value="WD40 repeat-like"/>
    <property type="match status" value="1"/>
</dbReference>
<feature type="compositionally biased region" description="Low complexity" evidence="6">
    <location>
        <begin position="206"/>
        <end position="216"/>
    </location>
</feature>
<evidence type="ECO:0000313" key="9">
    <source>
        <dbReference type="Proteomes" id="UP000467841"/>
    </source>
</evidence>
<protein>
    <recommendedName>
        <fullName evidence="7">RRM domain-containing protein</fullName>
    </recommendedName>
</protein>
<dbReference type="GO" id="GO:0000045">
    <property type="term" value="P:autophagosome assembly"/>
    <property type="evidence" value="ECO:0007669"/>
    <property type="project" value="InterPro"/>
</dbReference>
<feature type="repeat" description="WD" evidence="4">
    <location>
        <begin position="528"/>
        <end position="554"/>
    </location>
</feature>
<dbReference type="InterPro" id="IPR015943">
    <property type="entry name" value="WD40/YVTN_repeat-like_dom_sf"/>
</dbReference>
<dbReference type="PANTHER" id="PTHR19878">
    <property type="entry name" value="AUTOPHAGY PROTEIN 16-LIKE"/>
    <property type="match status" value="1"/>
</dbReference>
<keyword evidence="5" id="KW-0175">Coiled coil</keyword>
<dbReference type="AlphaFoldDB" id="A0A6D2HSJ3"/>
<dbReference type="GO" id="GO:0003723">
    <property type="term" value="F:RNA binding"/>
    <property type="evidence" value="ECO:0007669"/>
    <property type="project" value="UniProtKB-UniRule"/>
</dbReference>
<dbReference type="Gene3D" id="2.130.10.10">
    <property type="entry name" value="YVTN repeat-like/Quinoprotein amine dehydrogenase"/>
    <property type="match status" value="1"/>
</dbReference>
<dbReference type="InterPro" id="IPR036322">
    <property type="entry name" value="WD40_repeat_dom_sf"/>
</dbReference>
<dbReference type="EMBL" id="CACVBM020000222">
    <property type="protein sequence ID" value="CAA7016154.1"/>
    <property type="molecule type" value="Genomic_DNA"/>
</dbReference>
<evidence type="ECO:0000259" key="7">
    <source>
        <dbReference type="PROSITE" id="PS50102"/>
    </source>
</evidence>
<evidence type="ECO:0000256" key="2">
    <source>
        <dbReference type="ARBA" id="ARBA00022737"/>
    </source>
</evidence>
<feature type="domain" description="RRM" evidence="7">
    <location>
        <begin position="127"/>
        <end position="196"/>
    </location>
</feature>
<evidence type="ECO:0000256" key="6">
    <source>
        <dbReference type="SAM" id="MobiDB-lite"/>
    </source>
</evidence>
<dbReference type="Gene3D" id="3.30.70.330">
    <property type="match status" value="1"/>
</dbReference>
<dbReference type="InterPro" id="IPR012677">
    <property type="entry name" value="Nucleotide-bd_a/b_plait_sf"/>
</dbReference>
<dbReference type="Pfam" id="PF00076">
    <property type="entry name" value="RRM_1"/>
    <property type="match status" value="1"/>
</dbReference>
<feature type="coiled-coil region" evidence="5">
    <location>
        <begin position="278"/>
        <end position="376"/>
    </location>
</feature>
<comment type="caution">
    <text evidence="8">The sequence shown here is derived from an EMBL/GenBank/DDBJ whole genome shotgun (WGS) entry which is preliminary data.</text>
</comment>
<dbReference type="InterPro" id="IPR013923">
    <property type="entry name" value="Autophagy-rel_prot_16_dom"/>
</dbReference>
<proteinExistence type="predicted"/>
<dbReference type="OrthoDB" id="538223at2759"/>
<dbReference type="Proteomes" id="UP000467841">
    <property type="component" value="Unassembled WGS sequence"/>
</dbReference>
<keyword evidence="9" id="KW-1185">Reference proteome</keyword>
<sequence>MSICSTWKPCSPEKSAVKTHSRLWRNHHRRPFSLLSIFNISSSKPRRSSFPLLTRPPINLPLSLKSRTHHNLSPLVTFVSQTSEWAEEEGEDASVAVEEAKLWDGVEEDTSGTEEDGGGFQEPPEEAKLFVGNLPYDVDSQALAMLFEQAGTIEISEVIYNRDTDQSRGFGFVTMSSVEEAETAVEKLNRYVTGGESYGSHKRRFASSTEASSSGRRSSRSGDFCSALSKPIISQGSEWKEKTEKLEIELQQCCKAQSRLSEQLVIEVAESRTSKASLQEKELLINDMETELTETREKCTNLQEELEEKTKTLDLLIAENKEVRSQLEEMTDRAQKAESENKMLIDRWMLQKMQDAERLNEANALYEEMLAKLKANGLENLARQQVDGIVRRNEDGTDDFVESTIPSTCGHRIHAHEVVVAQSSLNTTLVLSSPVDKTELHNTRQQVPDRGNHLEQSLCVDVSSGRVRHTLTGHTDKVYAVDVSKFSSRHVVSAAYDRTIKLWDLQKGYCTNTVLFTSNCNAMCLSIDGLTVFSGHMDGNLRLWDIQTGKLLFEVAGHSSAVTSVSLSRNWNRILTSGSLEICGTLRASGNRLASNWSRSCISPDDEYVAAGSWDGTVHV</sequence>
<dbReference type="Gene3D" id="1.20.5.170">
    <property type="match status" value="1"/>
</dbReference>
<evidence type="ECO:0000256" key="4">
    <source>
        <dbReference type="PROSITE-ProRule" id="PRU00221"/>
    </source>
</evidence>
<gene>
    <name evidence="8" type="ORF">MERR_LOCUS3389</name>
</gene>
<dbReference type="SMART" id="SM00360">
    <property type="entry name" value="RRM"/>
    <property type="match status" value="1"/>
</dbReference>
<keyword evidence="2" id="KW-0677">Repeat</keyword>
<evidence type="ECO:0000256" key="3">
    <source>
        <dbReference type="PROSITE-ProRule" id="PRU00176"/>
    </source>
</evidence>
<dbReference type="Pfam" id="PF00400">
    <property type="entry name" value="WD40"/>
    <property type="match status" value="3"/>
</dbReference>
<keyword evidence="3" id="KW-0694">RNA-binding</keyword>
<organism evidence="8 9">
    <name type="scientific">Microthlaspi erraticum</name>
    <dbReference type="NCBI Taxonomy" id="1685480"/>
    <lineage>
        <taxon>Eukaryota</taxon>
        <taxon>Viridiplantae</taxon>
        <taxon>Streptophyta</taxon>
        <taxon>Embryophyta</taxon>
        <taxon>Tracheophyta</taxon>
        <taxon>Spermatophyta</taxon>
        <taxon>Magnoliopsida</taxon>
        <taxon>eudicotyledons</taxon>
        <taxon>Gunneridae</taxon>
        <taxon>Pentapetalae</taxon>
        <taxon>rosids</taxon>
        <taxon>malvids</taxon>
        <taxon>Brassicales</taxon>
        <taxon>Brassicaceae</taxon>
        <taxon>Coluteocarpeae</taxon>
        <taxon>Microthlaspi</taxon>
    </lineage>
</organism>
<dbReference type="CDD" id="cd22887">
    <property type="entry name" value="Atg16_CCD"/>
    <property type="match status" value="1"/>
</dbReference>
<reference evidence="8" key="1">
    <citation type="submission" date="2020-01" db="EMBL/GenBank/DDBJ databases">
        <authorList>
            <person name="Mishra B."/>
        </authorList>
    </citation>
    <scope>NUCLEOTIDE SEQUENCE [LARGE SCALE GENOMIC DNA]</scope>
</reference>
<feature type="region of interest" description="Disordered" evidence="6">
    <location>
        <begin position="198"/>
        <end position="224"/>
    </location>
</feature>
<dbReference type="SMART" id="SM00320">
    <property type="entry name" value="WD40"/>
    <property type="match status" value="3"/>
</dbReference>
<dbReference type="PROSITE" id="PS50102">
    <property type="entry name" value="RRM"/>
    <property type="match status" value="1"/>
</dbReference>
<dbReference type="InterPro" id="IPR019775">
    <property type="entry name" value="WD40_repeat_CS"/>
</dbReference>
<name>A0A6D2HSJ3_9BRAS</name>
<dbReference type="PROSITE" id="PS50082">
    <property type="entry name" value="WD_REPEATS_2"/>
    <property type="match status" value="2"/>
</dbReference>
<evidence type="ECO:0000256" key="5">
    <source>
        <dbReference type="SAM" id="Coils"/>
    </source>
</evidence>
<dbReference type="PANTHER" id="PTHR19878:SF8">
    <property type="entry name" value="AUTOPHAGY-RELATED 16, ISOFORM F"/>
    <property type="match status" value="1"/>
</dbReference>
<dbReference type="InterPro" id="IPR000504">
    <property type="entry name" value="RRM_dom"/>
</dbReference>
<evidence type="ECO:0000256" key="1">
    <source>
        <dbReference type="ARBA" id="ARBA00022574"/>
    </source>
</evidence>
<dbReference type="InterPro" id="IPR035979">
    <property type="entry name" value="RBD_domain_sf"/>
</dbReference>
<dbReference type="Pfam" id="PF08614">
    <property type="entry name" value="ATG16"/>
    <property type="match status" value="1"/>
</dbReference>
<evidence type="ECO:0000313" key="8">
    <source>
        <dbReference type="EMBL" id="CAA7016154.1"/>
    </source>
</evidence>
<accession>A0A6D2HSJ3</accession>
<dbReference type="FunFam" id="2.130.10.10:FF:003347">
    <property type="entry name" value="Autophagy-related protein 16"/>
    <property type="match status" value="1"/>
</dbReference>